<dbReference type="Proteomes" id="UP001439875">
    <property type="component" value="Unassembled WGS sequence"/>
</dbReference>
<proteinExistence type="predicted"/>
<name>A0ACC6S5Z3_9BACI</name>
<dbReference type="EMBL" id="JBBMEW010000001">
    <property type="protein sequence ID" value="MEQ2525451.1"/>
    <property type="molecule type" value="Genomic_DNA"/>
</dbReference>
<sequence length="57" mass="6942">MAVYEYNPEVKYLLIEHSDERVSVLYNHNPRPFSLPLIATRPPYFIHPRYEPYYTKI</sequence>
<accession>A0ACC6S5Z3</accession>
<evidence type="ECO:0000313" key="2">
    <source>
        <dbReference type="Proteomes" id="UP001439875"/>
    </source>
</evidence>
<gene>
    <name evidence="1" type="ORF">WMO40_01955</name>
</gene>
<evidence type="ECO:0000313" key="1">
    <source>
        <dbReference type="EMBL" id="MEQ2525451.1"/>
    </source>
</evidence>
<comment type="caution">
    <text evidence="1">The sequence shown here is derived from an EMBL/GenBank/DDBJ whole genome shotgun (WGS) entry which is preliminary data.</text>
</comment>
<protein>
    <submittedName>
        <fullName evidence="1">Uncharacterized protein</fullName>
    </submittedName>
</protein>
<organism evidence="1 2">
    <name type="scientific">Robertmurraya yapensis</name>
    <name type="common">ex Hitch et al 2024</name>
    <dbReference type="NCBI Taxonomy" id="3133160"/>
    <lineage>
        <taxon>Bacteria</taxon>
        <taxon>Bacillati</taxon>
        <taxon>Bacillota</taxon>
        <taxon>Bacilli</taxon>
        <taxon>Bacillales</taxon>
        <taxon>Bacillaceae</taxon>
        <taxon>Robertmurraya</taxon>
    </lineage>
</organism>
<reference evidence="1" key="1">
    <citation type="submission" date="2024-03" db="EMBL/GenBank/DDBJ databases">
        <title>Human intestinal bacterial collection.</title>
        <authorList>
            <person name="Pauvert C."/>
            <person name="Hitch T.C.A."/>
            <person name="Clavel T."/>
        </authorList>
    </citation>
    <scope>NUCLEOTIDE SEQUENCE</scope>
    <source>
        <strain evidence="1">CLA-AA-H227</strain>
    </source>
</reference>
<keyword evidence="2" id="KW-1185">Reference proteome</keyword>